<sequence>MATHHIPKGVSLDTLREIIAGWDAVGAAAEPKYTTAVEEATDISDAVGRQTRFLEDVGVLTGEGQQHRLTDRGQALAGALAVDDEERASGRARELLADWPVTEELRGIVRGNPSTEDELVPLVAAITGHDPEASRVRSGITTLLELYDWVGLLDRDEDGTYRLPEGERAPSDGEDGATGEREPEATAAVGRVAAAAESAAEDVETTAEHAETAREAAEAAAADAREAAERADAASESVERTVENVESAAEGVETAAERARHRIQSIAEAAEAAEATVDEASEAVESVAETVESAEERAPASASDAAEGAEATAESAARTVREDVQAAEPAVEAAEETVESAVEPATEAVTETAE</sequence>
<proteinExistence type="predicted"/>
<protein>
    <submittedName>
        <fullName evidence="2">Uncharacterized protein</fullName>
    </submittedName>
</protein>
<evidence type="ECO:0000313" key="2">
    <source>
        <dbReference type="EMBL" id="CQH59972.1"/>
    </source>
</evidence>
<dbReference type="EMBL" id="LN831302">
    <property type="protein sequence ID" value="CQH59972.1"/>
    <property type="molecule type" value="Genomic_DNA"/>
</dbReference>
<feature type="compositionally biased region" description="Low complexity" evidence="1">
    <location>
        <begin position="299"/>
        <end position="317"/>
    </location>
</feature>
<feature type="compositionally biased region" description="Low complexity" evidence="1">
    <location>
        <begin position="339"/>
        <end position="354"/>
    </location>
</feature>
<dbReference type="RefSeq" id="WP_059057479.1">
    <property type="nucleotide sequence ID" value="NZ_CEML01000001.1"/>
</dbReference>
<dbReference type="STRING" id="1407499.HHUB_3098"/>
<dbReference type="OrthoDB" id="343223at2157"/>
<dbReference type="AlphaFoldDB" id="A0A0U5H590"/>
<evidence type="ECO:0000313" key="3">
    <source>
        <dbReference type="Proteomes" id="UP000066737"/>
    </source>
</evidence>
<organism evidence="2 3">
    <name type="scientific">Halobacterium hubeiense</name>
    <dbReference type="NCBI Taxonomy" id="1407499"/>
    <lineage>
        <taxon>Archaea</taxon>
        <taxon>Methanobacteriati</taxon>
        <taxon>Methanobacteriota</taxon>
        <taxon>Stenosarchaea group</taxon>
        <taxon>Halobacteria</taxon>
        <taxon>Halobacteriales</taxon>
        <taxon>Halobacteriaceae</taxon>
        <taxon>Halobacterium</taxon>
    </lineage>
</organism>
<keyword evidence="3" id="KW-1185">Reference proteome</keyword>
<dbReference type="Proteomes" id="UP000066737">
    <property type="component" value="Chromosome I"/>
</dbReference>
<feature type="region of interest" description="Disordered" evidence="1">
    <location>
        <begin position="286"/>
        <end position="354"/>
    </location>
</feature>
<feature type="compositionally biased region" description="Basic and acidic residues" evidence="1">
    <location>
        <begin position="206"/>
        <end position="243"/>
    </location>
</feature>
<dbReference type="SUPFAM" id="SSF58104">
    <property type="entry name" value="Methyl-accepting chemotaxis protein (MCP) signaling domain"/>
    <property type="match status" value="1"/>
</dbReference>
<dbReference type="KEGG" id="hhb:Hhub_3098"/>
<feature type="compositionally biased region" description="Low complexity" evidence="1">
    <location>
        <begin position="185"/>
        <end position="198"/>
    </location>
</feature>
<gene>
    <name evidence="2" type="ORF">HHUB_3098</name>
</gene>
<feature type="compositionally biased region" description="Basic and acidic residues" evidence="1">
    <location>
        <begin position="159"/>
        <end position="171"/>
    </location>
</feature>
<name>A0A0U5H590_9EURY</name>
<reference evidence="3" key="1">
    <citation type="journal article" date="2016" name="Environ. Microbiol.">
        <title>The complete genome of a viable archaeum isolated from 123-million-year-old rock salt.</title>
        <authorList>
            <person name="Jaakkola S.T."/>
            <person name="Pfeiffer F."/>
            <person name="Ravantti J.J."/>
            <person name="Guo Q."/>
            <person name="Liu Y."/>
            <person name="Chen X."/>
            <person name="Ma H."/>
            <person name="Yang C."/>
            <person name="Oksanen H.M."/>
            <person name="Bamford D.H."/>
        </authorList>
    </citation>
    <scope>NUCLEOTIDE SEQUENCE</scope>
    <source>
        <strain evidence="3">JI20-1</strain>
    </source>
</reference>
<feature type="region of interest" description="Disordered" evidence="1">
    <location>
        <begin position="159"/>
        <end position="253"/>
    </location>
</feature>
<evidence type="ECO:0000256" key="1">
    <source>
        <dbReference type="SAM" id="MobiDB-lite"/>
    </source>
</evidence>
<accession>A0A0U5H590</accession>
<dbReference type="GeneID" id="26659720"/>